<dbReference type="RefSeq" id="WP_203860465.1">
    <property type="nucleotide sequence ID" value="NZ_BAAAZQ010000009.1"/>
</dbReference>
<dbReference type="Proteomes" id="UP000621500">
    <property type="component" value="Unassembled WGS sequence"/>
</dbReference>
<evidence type="ECO:0008006" key="3">
    <source>
        <dbReference type="Google" id="ProtNLM"/>
    </source>
</evidence>
<comment type="caution">
    <text evidence="1">The sequence shown here is derived from an EMBL/GenBank/DDBJ whole genome shotgun (WGS) entry which is preliminary data.</text>
</comment>
<protein>
    <recommendedName>
        <fullName evidence="3">SMI1/KNR4 family protein</fullName>
    </recommendedName>
</protein>
<gene>
    <name evidence="1" type="ORF">Pma05_56350</name>
</gene>
<evidence type="ECO:0000313" key="1">
    <source>
        <dbReference type="EMBL" id="GIG99062.1"/>
    </source>
</evidence>
<proteinExistence type="predicted"/>
<reference evidence="1 2" key="1">
    <citation type="submission" date="2021-01" db="EMBL/GenBank/DDBJ databases">
        <title>Whole genome shotgun sequence of Plantactinospora mayteni NBRC 109088.</title>
        <authorList>
            <person name="Komaki H."/>
            <person name="Tamura T."/>
        </authorList>
    </citation>
    <scope>NUCLEOTIDE SEQUENCE [LARGE SCALE GENOMIC DNA]</scope>
    <source>
        <strain evidence="1 2">NBRC 109088</strain>
    </source>
</reference>
<dbReference type="EMBL" id="BONX01000039">
    <property type="protein sequence ID" value="GIG99062.1"/>
    <property type="molecule type" value="Genomic_DNA"/>
</dbReference>
<accession>A0ABQ4EWL3</accession>
<sequence>MIFEYVNVTKMTEFEENLVAMLDELRDAPGIEVDIDNQGDIAHEFGDAESAFQLVADWFDMPLRPSLQRCYMRFSQFWCHWRYEAQGVAFPGEMRMSYLLAALGTPTPPLASASSSTSEQQLYEQLRVLDDRPESGTGALAAIRLQPSVDSPEIWYYDPAHGTFKMDVDYCQYLDAILVTKGTSGWQYLFTEAPLASREFVGPVTNLKSMLEVFPEVFPAHDYEPLRQRLSERL</sequence>
<organism evidence="1 2">
    <name type="scientific">Plantactinospora mayteni</name>
    <dbReference type="NCBI Taxonomy" id="566021"/>
    <lineage>
        <taxon>Bacteria</taxon>
        <taxon>Bacillati</taxon>
        <taxon>Actinomycetota</taxon>
        <taxon>Actinomycetes</taxon>
        <taxon>Micromonosporales</taxon>
        <taxon>Micromonosporaceae</taxon>
        <taxon>Plantactinospora</taxon>
    </lineage>
</organism>
<evidence type="ECO:0000313" key="2">
    <source>
        <dbReference type="Proteomes" id="UP000621500"/>
    </source>
</evidence>
<name>A0ABQ4EWL3_9ACTN</name>
<keyword evidence="2" id="KW-1185">Reference proteome</keyword>